<organism evidence="6 7">
    <name type="scientific">Haematococcus lacustris</name>
    <name type="common">Green alga</name>
    <name type="synonym">Haematococcus pluvialis</name>
    <dbReference type="NCBI Taxonomy" id="44745"/>
    <lineage>
        <taxon>Eukaryota</taxon>
        <taxon>Viridiplantae</taxon>
        <taxon>Chlorophyta</taxon>
        <taxon>core chlorophytes</taxon>
        <taxon>Chlorophyceae</taxon>
        <taxon>CS clade</taxon>
        <taxon>Chlamydomonadales</taxon>
        <taxon>Haematococcaceae</taxon>
        <taxon>Haematococcus</taxon>
    </lineage>
</organism>
<evidence type="ECO:0008006" key="8">
    <source>
        <dbReference type="Google" id="ProtNLM"/>
    </source>
</evidence>
<comment type="caution">
    <text evidence="6">The sequence shown here is derived from an EMBL/GenBank/DDBJ whole genome shotgun (WGS) entry which is preliminary data.</text>
</comment>
<evidence type="ECO:0000256" key="2">
    <source>
        <dbReference type="ARBA" id="ARBA00022741"/>
    </source>
</evidence>
<dbReference type="GO" id="GO:0051082">
    <property type="term" value="F:unfolded protein binding"/>
    <property type="evidence" value="ECO:0007669"/>
    <property type="project" value="InterPro"/>
</dbReference>
<dbReference type="Pfam" id="PF00118">
    <property type="entry name" value="Cpn60_TCP1"/>
    <property type="match status" value="1"/>
</dbReference>
<dbReference type="SUPFAM" id="SSF54849">
    <property type="entry name" value="GroEL-intermediate domain like"/>
    <property type="match status" value="1"/>
</dbReference>
<evidence type="ECO:0000256" key="1">
    <source>
        <dbReference type="ARBA" id="ARBA00008020"/>
    </source>
</evidence>
<dbReference type="GO" id="GO:0016887">
    <property type="term" value="F:ATP hydrolysis activity"/>
    <property type="evidence" value="ECO:0007669"/>
    <property type="project" value="InterPro"/>
</dbReference>
<keyword evidence="7" id="KW-1185">Reference proteome</keyword>
<dbReference type="PRINTS" id="PR00304">
    <property type="entry name" value="TCOMPLEXTCP1"/>
</dbReference>
<feature type="non-terminal residue" evidence="6">
    <location>
        <position position="134"/>
    </location>
</feature>
<proteinExistence type="inferred from homology"/>
<dbReference type="EMBL" id="BLLF01001717">
    <property type="protein sequence ID" value="GFH20888.1"/>
    <property type="molecule type" value="Genomic_DNA"/>
</dbReference>
<evidence type="ECO:0000313" key="7">
    <source>
        <dbReference type="Proteomes" id="UP000485058"/>
    </source>
</evidence>
<dbReference type="Proteomes" id="UP000485058">
    <property type="component" value="Unassembled WGS sequence"/>
</dbReference>
<evidence type="ECO:0000256" key="4">
    <source>
        <dbReference type="ARBA" id="ARBA00023186"/>
    </source>
</evidence>
<evidence type="ECO:0000256" key="5">
    <source>
        <dbReference type="RuleBase" id="RU004187"/>
    </source>
</evidence>
<dbReference type="GO" id="GO:0005524">
    <property type="term" value="F:ATP binding"/>
    <property type="evidence" value="ECO:0007669"/>
    <property type="project" value="UniProtKB-KW"/>
</dbReference>
<dbReference type="GO" id="GO:0140662">
    <property type="term" value="F:ATP-dependent protein folding chaperone"/>
    <property type="evidence" value="ECO:0007669"/>
    <property type="project" value="InterPro"/>
</dbReference>
<keyword evidence="3 5" id="KW-0067">ATP-binding</keyword>
<dbReference type="InterPro" id="IPR002194">
    <property type="entry name" value="Chaperonin_TCP-1_CS"/>
</dbReference>
<evidence type="ECO:0000313" key="6">
    <source>
        <dbReference type="EMBL" id="GFH20888.1"/>
    </source>
</evidence>
<keyword evidence="2 5" id="KW-0547">Nucleotide-binding</keyword>
<dbReference type="SUPFAM" id="SSF48592">
    <property type="entry name" value="GroEL equatorial domain-like"/>
    <property type="match status" value="1"/>
</dbReference>
<accession>A0A699ZR53</accession>
<dbReference type="InterPro" id="IPR027413">
    <property type="entry name" value="GROEL-like_equatorial_sf"/>
</dbReference>
<dbReference type="InterPro" id="IPR027410">
    <property type="entry name" value="TCP-1-like_intermed_sf"/>
</dbReference>
<dbReference type="InterPro" id="IPR017998">
    <property type="entry name" value="Chaperone_TCP-1"/>
</dbReference>
<comment type="similarity">
    <text evidence="1 5">Belongs to the TCP-1 chaperonin family.</text>
</comment>
<name>A0A699ZR53_HAELA</name>
<keyword evidence="4 5" id="KW-0143">Chaperone</keyword>
<dbReference type="InterPro" id="IPR002423">
    <property type="entry name" value="Cpn60/GroEL/TCP-1"/>
</dbReference>
<reference evidence="6 7" key="1">
    <citation type="submission" date="2020-02" db="EMBL/GenBank/DDBJ databases">
        <title>Draft genome sequence of Haematococcus lacustris strain NIES-144.</title>
        <authorList>
            <person name="Morimoto D."/>
            <person name="Nakagawa S."/>
            <person name="Yoshida T."/>
            <person name="Sawayama S."/>
        </authorList>
    </citation>
    <scope>NUCLEOTIDE SEQUENCE [LARGE SCALE GENOMIC DNA]</scope>
    <source>
        <strain evidence="6 7">NIES-144</strain>
    </source>
</reference>
<dbReference type="AlphaFoldDB" id="A0A699ZR53"/>
<dbReference type="PROSITE" id="PS00995">
    <property type="entry name" value="TCP1_3"/>
    <property type="match status" value="1"/>
</dbReference>
<dbReference type="PANTHER" id="PTHR11353">
    <property type="entry name" value="CHAPERONIN"/>
    <property type="match status" value="1"/>
</dbReference>
<gene>
    <name evidence="6" type="ORF">HaLaN_18090</name>
</gene>
<evidence type="ECO:0000256" key="3">
    <source>
        <dbReference type="ARBA" id="ARBA00022840"/>
    </source>
</evidence>
<sequence>MLVDDIGDVTITNDGATILKQLEIEHPAAKILVELAELQDAEVGDGTTSVVILAAELLKRANELVRNKIHPTNIIGGYRLAMREACKFIEEHLAMKTEKLGKDSLLNVARTSMSSKIVGSDANFFAQLVVDAIQ</sequence>
<dbReference type="Gene3D" id="1.10.560.10">
    <property type="entry name" value="GroEL-like equatorial domain"/>
    <property type="match status" value="1"/>
</dbReference>
<protein>
    <recommendedName>
        <fullName evidence="8">T-complex protein 1 subunit alpha</fullName>
    </recommendedName>
</protein>
<dbReference type="Gene3D" id="3.30.260.10">
    <property type="entry name" value="TCP-1-like chaperonin intermediate domain"/>
    <property type="match status" value="1"/>
</dbReference>
<dbReference type="PROSITE" id="PS00751">
    <property type="entry name" value="TCP1_2"/>
    <property type="match status" value="1"/>
</dbReference>